<evidence type="ECO:0000313" key="1">
    <source>
        <dbReference type="EMBL" id="ANF49635.1"/>
    </source>
</evidence>
<accession>A0A172XS27</accession>
<dbReference type="OrthoDB" id="1454357at2"/>
<keyword evidence="2" id="KW-1185">Reference proteome</keyword>
<dbReference type="AlphaFoldDB" id="A0A172XS27"/>
<dbReference type="Proteomes" id="UP000077824">
    <property type="component" value="Chromosome"/>
</dbReference>
<name>A0A172XS27_9FLAO</name>
<gene>
    <name evidence="1" type="ORF">A0O34_03330</name>
</gene>
<dbReference type="EMBL" id="CP015199">
    <property type="protein sequence ID" value="ANF49635.1"/>
    <property type="molecule type" value="Genomic_DNA"/>
</dbReference>
<sequence length="109" mass="12757">MKYQKFNYTNKSEIEQMLNDGHNVSKLIIGAVNGVDDQLWLEELCTKYILNEDFGIARTAIYGVGDIARIYGKVLNFEIIKEKFAQIQDQRLKYVIQDVEDDFKIFLKE</sequence>
<dbReference type="KEGG" id="chh:A0O34_03330"/>
<reference evidence="1 2" key="1">
    <citation type="submission" date="2016-04" db="EMBL/GenBank/DDBJ databases">
        <title>Complete Genome Sequence of Chryseobacterium sp. IHBB 10212.</title>
        <authorList>
            <person name="Pal M."/>
            <person name="Swarnkar M.K."/>
            <person name="Kaushal K."/>
            <person name="Chhibber S."/>
            <person name="Singh A.K."/>
            <person name="Gulati A."/>
        </authorList>
    </citation>
    <scope>NUCLEOTIDE SEQUENCE [LARGE SCALE GENOMIC DNA]</scope>
    <source>
        <strain evidence="1 2">IHBB 10212</strain>
    </source>
</reference>
<organism evidence="1 2">
    <name type="scientific">Chryseobacterium glaciei</name>
    <dbReference type="NCBI Taxonomy" id="1685010"/>
    <lineage>
        <taxon>Bacteria</taxon>
        <taxon>Pseudomonadati</taxon>
        <taxon>Bacteroidota</taxon>
        <taxon>Flavobacteriia</taxon>
        <taxon>Flavobacteriales</taxon>
        <taxon>Weeksellaceae</taxon>
        <taxon>Chryseobacterium group</taxon>
        <taxon>Chryseobacterium</taxon>
    </lineage>
</organism>
<evidence type="ECO:0000313" key="2">
    <source>
        <dbReference type="Proteomes" id="UP000077824"/>
    </source>
</evidence>
<protein>
    <submittedName>
        <fullName evidence="1">Uncharacterized protein</fullName>
    </submittedName>
</protein>
<dbReference type="RefSeq" id="WP_066751143.1">
    <property type="nucleotide sequence ID" value="NZ_CP015199.1"/>
</dbReference>
<proteinExistence type="predicted"/>